<name>A0AAD6YV84_9AGAR</name>
<dbReference type="AlphaFoldDB" id="A0AAD6YV84"/>
<keyword evidence="2" id="KW-1185">Reference proteome</keyword>
<protein>
    <submittedName>
        <fullName evidence="1">Uncharacterized protein</fullName>
    </submittedName>
</protein>
<organism evidence="1 2">
    <name type="scientific">Mycena pura</name>
    <dbReference type="NCBI Taxonomy" id="153505"/>
    <lineage>
        <taxon>Eukaryota</taxon>
        <taxon>Fungi</taxon>
        <taxon>Dikarya</taxon>
        <taxon>Basidiomycota</taxon>
        <taxon>Agaricomycotina</taxon>
        <taxon>Agaricomycetes</taxon>
        <taxon>Agaricomycetidae</taxon>
        <taxon>Agaricales</taxon>
        <taxon>Marasmiineae</taxon>
        <taxon>Mycenaceae</taxon>
        <taxon>Mycena</taxon>
    </lineage>
</organism>
<sequence>AEWGRLSADQPILLANKQNAKTLHEYFSGKKAADLTPLEADALANSTHGDHKAMALAGAMLENKNKKARQSDTHIGVFGEHFPRTSNNCTMVIYMNIISHLYLRIAQGSDVSGDAHNMLDLGLLHCEILTHIKAIL</sequence>
<dbReference type="Proteomes" id="UP001219525">
    <property type="component" value="Unassembled WGS sequence"/>
</dbReference>
<comment type="caution">
    <text evidence="1">The sequence shown here is derived from an EMBL/GenBank/DDBJ whole genome shotgun (WGS) entry which is preliminary data.</text>
</comment>
<dbReference type="EMBL" id="JARJCW010000001">
    <property type="protein sequence ID" value="KAJ7230424.1"/>
    <property type="molecule type" value="Genomic_DNA"/>
</dbReference>
<feature type="non-terminal residue" evidence="1">
    <location>
        <position position="1"/>
    </location>
</feature>
<feature type="non-terminal residue" evidence="1">
    <location>
        <position position="136"/>
    </location>
</feature>
<gene>
    <name evidence="1" type="ORF">GGX14DRAFT_296187</name>
</gene>
<reference evidence="1" key="1">
    <citation type="submission" date="2023-03" db="EMBL/GenBank/DDBJ databases">
        <title>Massive genome expansion in bonnet fungi (Mycena s.s.) driven by repeated elements and novel gene families across ecological guilds.</title>
        <authorList>
            <consortium name="Lawrence Berkeley National Laboratory"/>
            <person name="Harder C.B."/>
            <person name="Miyauchi S."/>
            <person name="Viragh M."/>
            <person name="Kuo A."/>
            <person name="Thoen E."/>
            <person name="Andreopoulos B."/>
            <person name="Lu D."/>
            <person name="Skrede I."/>
            <person name="Drula E."/>
            <person name="Henrissat B."/>
            <person name="Morin E."/>
            <person name="Kohler A."/>
            <person name="Barry K."/>
            <person name="LaButti K."/>
            <person name="Morin E."/>
            <person name="Salamov A."/>
            <person name="Lipzen A."/>
            <person name="Mereny Z."/>
            <person name="Hegedus B."/>
            <person name="Baldrian P."/>
            <person name="Stursova M."/>
            <person name="Weitz H."/>
            <person name="Taylor A."/>
            <person name="Grigoriev I.V."/>
            <person name="Nagy L.G."/>
            <person name="Martin F."/>
            <person name="Kauserud H."/>
        </authorList>
    </citation>
    <scope>NUCLEOTIDE SEQUENCE</scope>
    <source>
        <strain evidence="1">9144</strain>
    </source>
</reference>
<evidence type="ECO:0000313" key="1">
    <source>
        <dbReference type="EMBL" id="KAJ7230424.1"/>
    </source>
</evidence>
<evidence type="ECO:0000313" key="2">
    <source>
        <dbReference type="Proteomes" id="UP001219525"/>
    </source>
</evidence>
<proteinExistence type="predicted"/>
<accession>A0AAD6YV84</accession>